<dbReference type="PANTHER" id="PTHR10937">
    <property type="entry name" value="GLUCOSAMINE--FRUCTOSE-6-PHOSPHATE AMINOTRANSFERASE, ISOMERIZING"/>
    <property type="match status" value="1"/>
</dbReference>
<feature type="active site" description="Nucleophile; for GATase activity" evidence="10">
    <location>
        <position position="2"/>
    </location>
</feature>
<organism evidence="13 14">
    <name type="scientific">Candidatus Aphodosoma intestinipullorum</name>
    <dbReference type="NCBI Taxonomy" id="2840674"/>
    <lineage>
        <taxon>Bacteria</taxon>
        <taxon>Pseudomonadati</taxon>
        <taxon>Bacteroidota</taxon>
        <taxon>Bacteroidia</taxon>
        <taxon>Bacteroidales</taxon>
        <taxon>Candidatus Aphodosoma</taxon>
    </lineage>
</organism>
<keyword evidence="5 10" id="KW-0963">Cytoplasm</keyword>
<dbReference type="InterPro" id="IPR029055">
    <property type="entry name" value="Ntn_hydrolases_N"/>
</dbReference>
<dbReference type="GO" id="GO:0005829">
    <property type="term" value="C:cytosol"/>
    <property type="evidence" value="ECO:0007669"/>
    <property type="project" value="TreeGrafter"/>
</dbReference>
<name>A0A940DJN6_9BACT</name>
<dbReference type="GO" id="GO:0004360">
    <property type="term" value="F:glutamine-fructose-6-phosphate transaminase (isomerizing) activity"/>
    <property type="evidence" value="ECO:0007669"/>
    <property type="project" value="UniProtKB-UniRule"/>
</dbReference>
<keyword evidence="6 10" id="KW-0032">Aminotransferase</keyword>
<evidence type="ECO:0000256" key="3">
    <source>
        <dbReference type="ARBA" id="ARBA00012916"/>
    </source>
</evidence>
<dbReference type="PROSITE" id="PS51464">
    <property type="entry name" value="SIS"/>
    <property type="match status" value="2"/>
</dbReference>
<evidence type="ECO:0000256" key="6">
    <source>
        <dbReference type="ARBA" id="ARBA00022576"/>
    </source>
</evidence>
<sequence length="617" mass="67848">MCGIVGYVGRKEAYPVLISGLKHLEYRGYDSAGVGIIGNDGSLRVYKVRGNVSRLKETADKRAHDGNAGIAHTRWATHGAPNETNAHPHLSQDGHIALVHNGIIENYIELKRELAGLGYGFKSETDSEVLVQFISYNRQKYRCTLAEAVRISLHGVSGSFAIAVIDDREPGCVVTARRSCPLAVGIGTDGSCFIASDIAPILPHTKDVVYPDDDDVLRLSLPEKGGVEMMNIDGERREPTVTRVEMSADQVEKDGYDHYMEKEIHQQPQVMRECMAGRVLLGEDRIYLEAFEQNRERFLNASRIVIVACGTSWHAGLVARYAFERYANTPCEVEYASEYRYRRPVILPTDVVVVISQSGETADSIAAIRPAKEAGAFVYGVCNVDNSTIVRMADAYTLTKAGMEIGVASTKAFTAQVLVLMMLVAEMGRAKGVMGGEEYRALINDMVQLPQHIDYILSDESAIRRFAATLLPCRSMLYLGRGNQYPIALEGALKIKEISYIHAEGYPTGEMKHGPIALIEPEVPSVVIATKCGEYEKTISNIQEIMAREGRITAIATKGDTVLEKMVDNVIYVPDIHPMLMPILTVVPLQLLAYHVAVGKGCNVDQPRNLAKSVTVE</sequence>
<dbReference type="GO" id="GO:0097367">
    <property type="term" value="F:carbohydrate derivative binding"/>
    <property type="evidence" value="ECO:0007669"/>
    <property type="project" value="InterPro"/>
</dbReference>
<comment type="catalytic activity">
    <reaction evidence="1 10">
        <text>D-fructose 6-phosphate + L-glutamine = D-glucosamine 6-phosphate + L-glutamate</text>
        <dbReference type="Rhea" id="RHEA:13237"/>
        <dbReference type="ChEBI" id="CHEBI:29985"/>
        <dbReference type="ChEBI" id="CHEBI:58359"/>
        <dbReference type="ChEBI" id="CHEBI:58725"/>
        <dbReference type="ChEBI" id="CHEBI:61527"/>
        <dbReference type="EC" id="2.6.1.16"/>
    </reaction>
</comment>
<dbReference type="NCBIfam" id="NF001484">
    <property type="entry name" value="PRK00331.1"/>
    <property type="match status" value="1"/>
</dbReference>
<evidence type="ECO:0000256" key="4">
    <source>
        <dbReference type="ARBA" id="ARBA00016090"/>
    </source>
</evidence>
<dbReference type="Gene3D" id="3.60.20.10">
    <property type="entry name" value="Glutamine Phosphoribosylpyrophosphate, subunit 1, domain 1"/>
    <property type="match status" value="1"/>
</dbReference>
<feature type="domain" description="SIS" evidence="12">
    <location>
        <begin position="294"/>
        <end position="433"/>
    </location>
</feature>
<gene>
    <name evidence="10 13" type="primary">glmS</name>
    <name evidence="13" type="ORF">IAC51_05960</name>
</gene>
<accession>A0A940DJN6</accession>
<feature type="initiator methionine" description="Removed" evidence="10">
    <location>
        <position position="1"/>
    </location>
</feature>
<dbReference type="InterPro" id="IPR005855">
    <property type="entry name" value="GFAT"/>
</dbReference>
<reference evidence="13" key="1">
    <citation type="submission" date="2020-10" db="EMBL/GenBank/DDBJ databases">
        <authorList>
            <person name="Gilroy R."/>
        </authorList>
    </citation>
    <scope>NUCLEOTIDE SEQUENCE</scope>
    <source>
        <strain evidence="13">3924</strain>
    </source>
</reference>
<dbReference type="InterPro" id="IPR035466">
    <property type="entry name" value="GlmS/AgaS_SIS"/>
</dbReference>
<evidence type="ECO:0000259" key="11">
    <source>
        <dbReference type="PROSITE" id="PS51278"/>
    </source>
</evidence>
<proteinExistence type="inferred from homology"/>
<dbReference type="GO" id="GO:0006002">
    <property type="term" value="P:fructose 6-phosphate metabolic process"/>
    <property type="evidence" value="ECO:0007669"/>
    <property type="project" value="TreeGrafter"/>
</dbReference>
<dbReference type="Pfam" id="PF01380">
    <property type="entry name" value="SIS"/>
    <property type="match status" value="2"/>
</dbReference>
<dbReference type="CDD" id="cd00714">
    <property type="entry name" value="GFAT"/>
    <property type="match status" value="1"/>
</dbReference>
<dbReference type="Gene3D" id="3.40.50.10490">
    <property type="entry name" value="Glucose-6-phosphate isomerase like protein, domain 1"/>
    <property type="match status" value="2"/>
</dbReference>
<dbReference type="SUPFAM" id="SSF53697">
    <property type="entry name" value="SIS domain"/>
    <property type="match status" value="1"/>
</dbReference>
<dbReference type="InterPro" id="IPR001347">
    <property type="entry name" value="SIS_dom"/>
</dbReference>
<dbReference type="CDD" id="cd05009">
    <property type="entry name" value="SIS_GlmS_GlmD_2"/>
    <property type="match status" value="1"/>
</dbReference>
<dbReference type="FunFam" id="3.40.50.10490:FF:000001">
    <property type="entry name" value="Glutamine--fructose-6-phosphate aminotransferase [isomerizing]"/>
    <property type="match status" value="1"/>
</dbReference>
<reference evidence="13" key="2">
    <citation type="journal article" date="2021" name="PeerJ">
        <title>Extensive microbial diversity within the chicken gut microbiome revealed by metagenomics and culture.</title>
        <authorList>
            <person name="Gilroy R."/>
            <person name="Ravi A."/>
            <person name="Getino M."/>
            <person name="Pursley I."/>
            <person name="Horton D.L."/>
            <person name="Alikhan N.F."/>
            <person name="Baker D."/>
            <person name="Gharbi K."/>
            <person name="Hall N."/>
            <person name="Watson M."/>
            <person name="Adriaenssens E.M."/>
            <person name="Foster-Nyarko E."/>
            <person name="Jarju S."/>
            <person name="Secka A."/>
            <person name="Antonio M."/>
            <person name="Oren A."/>
            <person name="Chaudhuri R.R."/>
            <person name="La Ragione R."/>
            <person name="Hildebrand F."/>
            <person name="Pallen M.J."/>
        </authorList>
    </citation>
    <scope>NUCLEOTIDE SEQUENCE</scope>
    <source>
        <strain evidence="13">3924</strain>
    </source>
</reference>
<dbReference type="PROSITE" id="PS51278">
    <property type="entry name" value="GATASE_TYPE_2"/>
    <property type="match status" value="1"/>
</dbReference>
<dbReference type="HAMAP" id="MF_00164">
    <property type="entry name" value="GlmS"/>
    <property type="match status" value="1"/>
</dbReference>
<evidence type="ECO:0000256" key="5">
    <source>
        <dbReference type="ARBA" id="ARBA00022490"/>
    </source>
</evidence>
<dbReference type="CDD" id="cd05008">
    <property type="entry name" value="SIS_GlmS_GlmD_1"/>
    <property type="match status" value="1"/>
</dbReference>
<evidence type="ECO:0000313" key="14">
    <source>
        <dbReference type="Proteomes" id="UP000712007"/>
    </source>
</evidence>
<dbReference type="AlphaFoldDB" id="A0A940DJN6"/>
<protein>
    <recommendedName>
        <fullName evidence="4 10">Glutamine--fructose-6-phosphate aminotransferase [isomerizing]</fullName>
        <ecNumber evidence="3 10">2.6.1.16</ecNumber>
    </recommendedName>
    <alternativeName>
        <fullName evidence="10">D-fructose-6-phosphate amidotransferase</fullName>
    </alternativeName>
    <alternativeName>
        <fullName evidence="10">GFAT</fullName>
    </alternativeName>
    <alternativeName>
        <fullName evidence="10">Glucosamine-6-phosphate synthase</fullName>
    </alternativeName>
    <alternativeName>
        <fullName evidence="10">Hexosephosphate aminotransferase</fullName>
    </alternativeName>
    <alternativeName>
        <fullName evidence="10">L-glutamine--D-fructose-6-phosphate amidotransferase</fullName>
    </alternativeName>
</protein>
<dbReference type="FunFam" id="3.40.50.10490:FF:000002">
    <property type="entry name" value="Glutamine--fructose-6-phosphate aminotransferase [isomerizing]"/>
    <property type="match status" value="1"/>
</dbReference>
<dbReference type="Proteomes" id="UP000712007">
    <property type="component" value="Unassembled WGS sequence"/>
</dbReference>
<evidence type="ECO:0000256" key="10">
    <source>
        <dbReference type="HAMAP-Rule" id="MF_00164"/>
    </source>
</evidence>
<dbReference type="Pfam" id="PF13522">
    <property type="entry name" value="GATase_6"/>
    <property type="match status" value="1"/>
</dbReference>
<dbReference type="NCBIfam" id="TIGR01135">
    <property type="entry name" value="glmS"/>
    <property type="match status" value="1"/>
</dbReference>
<dbReference type="EMBL" id="JADIMV010000102">
    <property type="protein sequence ID" value="MBO8440180.1"/>
    <property type="molecule type" value="Genomic_DNA"/>
</dbReference>
<dbReference type="GO" id="GO:0006047">
    <property type="term" value="P:UDP-N-acetylglucosamine metabolic process"/>
    <property type="evidence" value="ECO:0007669"/>
    <property type="project" value="TreeGrafter"/>
</dbReference>
<evidence type="ECO:0000313" key="13">
    <source>
        <dbReference type="EMBL" id="MBO8440180.1"/>
    </source>
</evidence>
<dbReference type="EC" id="2.6.1.16" evidence="3 10"/>
<dbReference type="PANTHER" id="PTHR10937:SF0">
    <property type="entry name" value="GLUTAMINE--FRUCTOSE-6-PHOSPHATE TRANSAMINASE (ISOMERIZING)"/>
    <property type="match status" value="1"/>
</dbReference>
<evidence type="ECO:0000256" key="2">
    <source>
        <dbReference type="ARBA" id="ARBA00004496"/>
    </source>
</evidence>
<dbReference type="InterPro" id="IPR017932">
    <property type="entry name" value="GATase_2_dom"/>
</dbReference>
<keyword evidence="8" id="KW-0677">Repeat</keyword>
<dbReference type="GO" id="GO:0005975">
    <property type="term" value="P:carbohydrate metabolic process"/>
    <property type="evidence" value="ECO:0007669"/>
    <property type="project" value="UniProtKB-UniRule"/>
</dbReference>
<comment type="caution">
    <text evidence="13">The sequence shown here is derived from an EMBL/GenBank/DDBJ whole genome shotgun (WGS) entry which is preliminary data.</text>
</comment>
<evidence type="ECO:0000256" key="1">
    <source>
        <dbReference type="ARBA" id="ARBA00001031"/>
    </source>
</evidence>
<evidence type="ECO:0000259" key="12">
    <source>
        <dbReference type="PROSITE" id="PS51464"/>
    </source>
</evidence>
<keyword evidence="7 10" id="KW-0808">Transferase</keyword>
<dbReference type="InterPro" id="IPR035490">
    <property type="entry name" value="GlmS/FrlB_SIS"/>
</dbReference>
<feature type="active site" description="For Fru-6P isomerization activity" evidence="10">
    <location>
        <position position="612"/>
    </location>
</feature>
<dbReference type="GO" id="GO:0046349">
    <property type="term" value="P:amino sugar biosynthetic process"/>
    <property type="evidence" value="ECO:0007669"/>
    <property type="project" value="UniProtKB-ARBA"/>
</dbReference>
<comment type="function">
    <text evidence="10">Catalyzes the first step in hexosamine metabolism, converting fructose-6P into glucosamine-6P using glutamine as a nitrogen source.</text>
</comment>
<evidence type="ECO:0000256" key="7">
    <source>
        <dbReference type="ARBA" id="ARBA00022679"/>
    </source>
</evidence>
<evidence type="ECO:0000256" key="8">
    <source>
        <dbReference type="ARBA" id="ARBA00022737"/>
    </source>
</evidence>
<dbReference type="InterPro" id="IPR047084">
    <property type="entry name" value="GFAT_N"/>
</dbReference>
<dbReference type="SUPFAM" id="SSF56235">
    <property type="entry name" value="N-terminal nucleophile aminohydrolases (Ntn hydrolases)"/>
    <property type="match status" value="1"/>
</dbReference>
<dbReference type="GO" id="GO:0006487">
    <property type="term" value="P:protein N-linked glycosylation"/>
    <property type="evidence" value="ECO:0007669"/>
    <property type="project" value="TreeGrafter"/>
</dbReference>
<comment type="subunit">
    <text evidence="10">Homodimer.</text>
</comment>
<dbReference type="FunFam" id="3.60.20.10:FF:000006">
    <property type="entry name" value="Glutamine--fructose-6-phosphate aminotransferase [isomerizing]"/>
    <property type="match status" value="1"/>
</dbReference>
<keyword evidence="9" id="KW-0315">Glutamine amidotransferase</keyword>
<feature type="domain" description="Glutamine amidotransferase type-2" evidence="11">
    <location>
        <begin position="2"/>
        <end position="222"/>
    </location>
</feature>
<comment type="subcellular location">
    <subcellularLocation>
        <location evidence="2 10">Cytoplasm</location>
    </subcellularLocation>
</comment>
<dbReference type="InterPro" id="IPR046348">
    <property type="entry name" value="SIS_dom_sf"/>
</dbReference>
<feature type="domain" description="SIS" evidence="12">
    <location>
        <begin position="466"/>
        <end position="607"/>
    </location>
</feature>
<evidence type="ECO:0000256" key="9">
    <source>
        <dbReference type="ARBA" id="ARBA00022962"/>
    </source>
</evidence>